<name>A3VGY5_9RHOB</name>
<organism evidence="1 2">
    <name type="scientific">Maritimibacter alkaliphilus HTCC2654</name>
    <dbReference type="NCBI Taxonomy" id="314271"/>
    <lineage>
        <taxon>Bacteria</taxon>
        <taxon>Pseudomonadati</taxon>
        <taxon>Pseudomonadota</taxon>
        <taxon>Alphaproteobacteria</taxon>
        <taxon>Rhodobacterales</taxon>
        <taxon>Roseobacteraceae</taxon>
        <taxon>Maritimibacter</taxon>
    </lineage>
</organism>
<protein>
    <submittedName>
        <fullName evidence="1">Uncharacterized protein</fullName>
    </submittedName>
</protein>
<dbReference type="EMBL" id="AAMT01000008">
    <property type="protein sequence ID" value="EAQ12540.1"/>
    <property type="molecule type" value="Genomic_DNA"/>
</dbReference>
<accession>A3VGY5</accession>
<gene>
    <name evidence="1" type="ORF">RB2654_14680</name>
</gene>
<dbReference type="Proteomes" id="UP000002931">
    <property type="component" value="Unassembled WGS sequence"/>
</dbReference>
<proteinExistence type="predicted"/>
<reference evidence="1 2" key="1">
    <citation type="journal article" date="2010" name="J. Bacteriol.">
        <title>Genome sequences of Pelagibaca bermudensis HTCC2601T and Maritimibacter alkaliphilus HTCC2654T, the type strains of two marine Roseobacter genera.</title>
        <authorList>
            <person name="Thrash J.C."/>
            <person name="Cho J.C."/>
            <person name="Ferriera S."/>
            <person name="Johnson J."/>
            <person name="Vergin K.L."/>
            <person name="Giovannoni S.J."/>
        </authorList>
    </citation>
    <scope>NUCLEOTIDE SEQUENCE [LARGE SCALE GENOMIC DNA]</scope>
    <source>
        <strain evidence="1 2">HTCC2654</strain>
    </source>
</reference>
<evidence type="ECO:0000313" key="2">
    <source>
        <dbReference type="Proteomes" id="UP000002931"/>
    </source>
</evidence>
<comment type="caution">
    <text evidence="1">The sequence shown here is derived from an EMBL/GenBank/DDBJ whole genome shotgun (WGS) entry which is preliminary data.</text>
</comment>
<dbReference type="AlphaFoldDB" id="A3VGY5"/>
<evidence type="ECO:0000313" key="1">
    <source>
        <dbReference type="EMBL" id="EAQ12540.1"/>
    </source>
</evidence>
<dbReference type="HOGENOM" id="CLU_3312414_0_0_5"/>
<keyword evidence="2" id="KW-1185">Reference proteome</keyword>
<sequence>MRRRTIACPSAMCPAPAPIRPRSPDRTCFGTISNNRSAC</sequence>